<dbReference type="AlphaFoldDB" id="A0A6L9JQU5"/>
<proteinExistence type="predicted"/>
<gene>
    <name evidence="1" type="ORF">GPY51_23810</name>
</gene>
<reference evidence="1 2" key="1">
    <citation type="submission" date="2019-12" db="EMBL/GenBank/DDBJ databases">
        <title>Engineering Photorhabdus to improve their lethality against agricultural pests.</title>
        <authorList>
            <person name="Machado R.A.R."/>
        </authorList>
    </citation>
    <scope>NUCLEOTIDE SEQUENCE [LARGE SCALE GENOMIC DNA]</scope>
    <source>
        <strain evidence="1 2">EN01</strain>
    </source>
</reference>
<dbReference type="Proteomes" id="UP000479300">
    <property type="component" value="Unassembled WGS sequence"/>
</dbReference>
<sequence length="73" mass="8303">MTPSYALNITPQKKVTFTTKSEDFEGNLWEIYPKKGSITDVSYKEEGDFSVYTRLCYAPGDSLPCRRDASLNQ</sequence>
<protein>
    <submittedName>
        <fullName evidence="1">Uncharacterized protein</fullName>
    </submittedName>
</protein>
<accession>A0A6L9JQU5</accession>
<organism evidence="1 2">
    <name type="scientific">Photorhabdus laumondii subsp. laumondii</name>
    <name type="common">Photorhabdus luminescens subsp. laumondii</name>
    <dbReference type="NCBI Taxonomy" id="141679"/>
    <lineage>
        <taxon>Bacteria</taxon>
        <taxon>Pseudomonadati</taxon>
        <taxon>Pseudomonadota</taxon>
        <taxon>Gammaproteobacteria</taxon>
        <taxon>Enterobacterales</taxon>
        <taxon>Morganellaceae</taxon>
        <taxon>Photorhabdus</taxon>
    </lineage>
</organism>
<dbReference type="EMBL" id="WSFA01000114">
    <property type="protein sequence ID" value="NDL41678.1"/>
    <property type="molecule type" value="Genomic_DNA"/>
</dbReference>
<evidence type="ECO:0000313" key="1">
    <source>
        <dbReference type="EMBL" id="NDL41678.1"/>
    </source>
</evidence>
<evidence type="ECO:0000313" key="2">
    <source>
        <dbReference type="Proteomes" id="UP000479300"/>
    </source>
</evidence>
<comment type="caution">
    <text evidence="1">The sequence shown here is derived from an EMBL/GenBank/DDBJ whole genome shotgun (WGS) entry which is preliminary data.</text>
</comment>
<name>A0A6L9JQU5_PHOLM</name>
<dbReference type="RefSeq" id="WP_125026255.1">
    <property type="nucleotide sequence ID" value="NZ_CAWPGE010000085.1"/>
</dbReference>